<organism evidence="12 13">
    <name type="scientific">Fragilariopsis cylindrus CCMP1102</name>
    <dbReference type="NCBI Taxonomy" id="635003"/>
    <lineage>
        <taxon>Eukaryota</taxon>
        <taxon>Sar</taxon>
        <taxon>Stramenopiles</taxon>
        <taxon>Ochrophyta</taxon>
        <taxon>Bacillariophyta</taxon>
        <taxon>Bacillariophyceae</taxon>
        <taxon>Bacillariophycidae</taxon>
        <taxon>Bacillariales</taxon>
        <taxon>Bacillariaceae</taxon>
        <taxon>Fragilariopsis</taxon>
    </lineage>
</organism>
<dbReference type="Proteomes" id="UP000095751">
    <property type="component" value="Unassembled WGS sequence"/>
</dbReference>
<comment type="function">
    <text evidence="8">DNA-dependent RNA polymerase catalyzes the transcription of DNA into RNA using the four ribonucleoside triphosphates as substrates.</text>
</comment>
<dbReference type="GO" id="GO:0008270">
    <property type="term" value="F:zinc ion binding"/>
    <property type="evidence" value="ECO:0007669"/>
    <property type="project" value="UniProtKB-KW"/>
</dbReference>
<evidence type="ECO:0000259" key="11">
    <source>
        <dbReference type="PROSITE" id="PS51133"/>
    </source>
</evidence>
<evidence type="ECO:0000256" key="8">
    <source>
        <dbReference type="PIRNR" id="PIRNR005586"/>
    </source>
</evidence>
<dbReference type="GO" id="GO:0003676">
    <property type="term" value="F:nucleic acid binding"/>
    <property type="evidence" value="ECO:0007669"/>
    <property type="project" value="InterPro"/>
</dbReference>
<dbReference type="PANTHER" id="PTHR11239:SF12">
    <property type="entry name" value="DNA-DIRECTED RNA POLYMERASE III SUBUNIT RPC10"/>
    <property type="match status" value="1"/>
</dbReference>
<evidence type="ECO:0000256" key="3">
    <source>
        <dbReference type="ARBA" id="ARBA00022723"/>
    </source>
</evidence>
<dbReference type="PROSITE" id="PS00466">
    <property type="entry name" value="ZF_TFIIS_1"/>
    <property type="match status" value="1"/>
</dbReference>
<feature type="binding site" evidence="9">
    <location>
        <position position="33"/>
    </location>
    <ligand>
        <name>Zn(2+)</name>
        <dbReference type="ChEBI" id="CHEBI:29105"/>
        <label>1</label>
    </ligand>
</feature>
<dbReference type="PANTHER" id="PTHR11239">
    <property type="entry name" value="DNA-DIRECTED RNA POLYMERASE"/>
    <property type="match status" value="1"/>
</dbReference>
<comment type="similarity">
    <text evidence="8">Belongs to the archaeal rpoM/eukaryotic RPA12/RPB9/RPC11 RNA polymerase family.</text>
</comment>
<evidence type="ECO:0000256" key="5">
    <source>
        <dbReference type="ARBA" id="ARBA00022833"/>
    </source>
</evidence>
<feature type="binding site" evidence="9">
    <location>
        <position position="30"/>
    </location>
    <ligand>
        <name>Zn(2+)</name>
        <dbReference type="ChEBI" id="CHEBI:29105"/>
        <label>1</label>
    </ligand>
</feature>
<evidence type="ECO:0000256" key="2">
    <source>
        <dbReference type="ARBA" id="ARBA00022478"/>
    </source>
</evidence>
<dbReference type="InParanoid" id="A0A1E7FA93"/>
<dbReference type="InterPro" id="IPR034014">
    <property type="entry name" value="Zn_ribbon_RPC11_C"/>
</dbReference>
<comment type="subcellular location">
    <subcellularLocation>
        <location evidence="1 8">Nucleus</location>
    </subcellularLocation>
</comment>
<keyword evidence="5 9" id="KW-0862">Zinc</keyword>
<evidence type="ECO:0000256" key="4">
    <source>
        <dbReference type="ARBA" id="ARBA00022771"/>
    </source>
</evidence>
<proteinExistence type="inferred from homology"/>
<dbReference type="InterPro" id="IPR012164">
    <property type="entry name" value="Rpa12/Rpb9/Rpc10/TFS"/>
</dbReference>
<evidence type="ECO:0000256" key="1">
    <source>
        <dbReference type="ARBA" id="ARBA00004123"/>
    </source>
</evidence>
<feature type="binding site" evidence="9">
    <location>
        <position position="102"/>
    </location>
    <ligand>
        <name>Zn(2+)</name>
        <dbReference type="ChEBI" id="CHEBI:29105"/>
        <label>2</label>
    </ligand>
</feature>
<dbReference type="SUPFAM" id="SSF57783">
    <property type="entry name" value="Zinc beta-ribbon"/>
    <property type="match status" value="1"/>
</dbReference>
<keyword evidence="3 9" id="KW-0479">Metal-binding</keyword>
<reference evidence="12 13" key="1">
    <citation type="submission" date="2016-09" db="EMBL/GenBank/DDBJ databases">
        <title>Extensive genetic diversity and differential bi-allelic expression allows diatom success in the polar Southern Ocean.</title>
        <authorList>
            <consortium name="DOE Joint Genome Institute"/>
            <person name="Mock T."/>
            <person name="Otillar R.P."/>
            <person name="Strauss J."/>
            <person name="Dupont C."/>
            <person name="Frickenhaus S."/>
            <person name="Maumus F."/>
            <person name="Mcmullan M."/>
            <person name="Sanges R."/>
            <person name="Schmutz J."/>
            <person name="Toseland A."/>
            <person name="Valas R."/>
            <person name="Veluchamy A."/>
            <person name="Ward B.J."/>
            <person name="Allen A."/>
            <person name="Barry K."/>
            <person name="Falciatore A."/>
            <person name="Ferrante M."/>
            <person name="Fortunato A.E."/>
            <person name="Gloeckner G."/>
            <person name="Gruber A."/>
            <person name="Hipkin R."/>
            <person name="Janech M."/>
            <person name="Kroth P."/>
            <person name="Leese F."/>
            <person name="Lindquist E."/>
            <person name="Lyon B.R."/>
            <person name="Martin J."/>
            <person name="Mayer C."/>
            <person name="Parker M."/>
            <person name="Quesneville H."/>
            <person name="Raymond J."/>
            <person name="Uhlig C."/>
            <person name="Valentin K.U."/>
            <person name="Worden A.Z."/>
            <person name="Armbrust E.V."/>
            <person name="Bowler C."/>
            <person name="Green B."/>
            <person name="Moulton V."/>
            <person name="Van Oosterhout C."/>
            <person name="Grigoriev I."/>
        </authorList>
    </citation>
    <scope>NUCLEOTIDE SEQUENCE [LARGE SCALE GENOMIC DNA]</scope>
    <source>
        <strain evidence="12 13">CCMP1102</strain>
    </source>
</reference>
<protein>
    <recommendedName>
        <fullName evidence="8">DNA-directed RNA polymerase subunit</fullName>
    </recommendedName>
</protein>
<feature type="binding site" evidence="9">
    <location>
        <position position="77"/>
    </location>
    <ligand>
        <name>Zn(2+)</name>
        <dbReference type="ChEBI" id="CHEBI:29105"/>
        <label>2</label>
    </ligand>
</feature>
<keyword evidence="2 8" id="KW-0240">DNA-directed RNA polymerase</keyword>
<feature type="domain" description="TFIIS-type" evidence="11">
    <location>
        <begin position="70"/>
        <end position="110"/>
    </location>
</feature>
<dbReference type="GO" id="GO:0006386">
    <property type="term" value="P:termination of RNA polymerase III transcription"/>
    <property type="evidence" value="ECO:0007669"/>
    <property type="project" value="TreeGrafter"/>
</dbReference>
<keyword evidence="6 8" id="KW-0804">Transcription</keyword>
<dbReference type="PIRSF" id="PIRSF005586">
    <property type="entry name" value="RNApol_RpoM"/>
    <property type="match status" value="1"/>
</dbReference>
<dbReference type="KEGG" id="fcy:FRACYDRAFT_187317"/>
<dbReference type="OrthoDB" id="282152at2759"/>
<dbReference type="GO" id="GO:0003899">
    <property type="term" value="F:DNA-directed RNA polymerase activity"/>
    <property type="evidence" value="ECO:0007669"/>
    <property type="project" value="InterPro"/>
</dbReference>
<feature type="binding site" evidence="9">
    <location>
        <position position="105"/>
    </location>
    <ligand>
        <name>Zn(2+)</name>
        <dbReference type="ChEBI" id="CHEBI:29105"/>
        <label>2</label>
    </ligand>
</feature>
<evidence type="ECO:0000256" key="10">
    <source>
        <dbReference type="PROSITE-ProRule" id="PRU00472"/>
    </source>
</evidence>
<dbReference type="SMART" id="SM00440">
    <property type="entry name" value="ZnF_C2C2"/>
    <property type="match status" value="1"/>
</dbReference>
<accession>A0A1E7FA93</accession>
<dbReference type="PROSITE" id="PS51133">
    <property type="entry name" value="ZF_TFIIS_2"/>
    <property type="match status" value="1"/>
</dbReference>
<gene>
    <name evidence="12" type="ORF">FRACYDRAFT_187317</name>
</gene>
<dbReference type="CDD" id="cd10509">
    <property type="entry name" value="Zn-ribbon_RPC11"/>
    <property type="match status" value="1"/>
</dbReference>
<dbReference type="EMBL" id="KV784359">
    <property type="protein sequence ID" value="OEU15102.1"/>
    <property type="molecule type" value="Genomic_DNA"/>
</dbReference>
<evidence type="ECO:0000256" key="6">
    <source>
        <dbReference type="ARBA" id="ARBA00023163"/>
    </source>
</evidence>
<dbReference type="FunCoup" id="A0A1E7FA93">
    <property type="interactions" value="269"/>
</dbReference>
<evidence type="ECO:0000313" key="12">
    <source>
        <dbReference type="EMBL" id="OEU15102.1"/>
    </source>
</evidence>
<dbReference type="AlphaFoldDB" id="A0A1E7FA93"/>
<feature type="binding site" evidence="9">
    <location>
        <position position="4"/>
    </location>
    <ligand>
        <name>Zn(2+)</name>
        <dbReference type="ChEBI" id="CHEBI:29105"/>
        <label>1</label>
    </ligand>
</feature>
<dbReference type="GO" id="GO:0005666">
    <property type="term" value="C:RNA polymerase III complex"/>
    <property type="evidence" value="ECO:0007669"/>
    <property type="project" value="TreeGrafter"/>
</dbReference>
<keyword evidence="13" id="KW-1185">Reference proteome</keyword>
<sequence length="112" mass="12705">MWFCPLDGTLLQVRHDGMSDTNESNGFFFCSTCPYSNPICAMVTKKTFPSRKVVDDILGGAAAWENVDRTMAPCPACNHKEAYFMQIQIRSADEPMSIFYKCVKCSTQWNEK</sequence>
<evidence type="ECO:0000256" key="9">
    <source>
        <dbReference type="PIRSR" id="PIRSR005586-1"/>
    </source>
</evidence>
<keyword evidence="7 8" id="KW-0539">Nucleus</keyword>
<keyword evidence="4 10" id="KW-0863">Zinc-finger</keyword>
<dbReference type="InterPro" id="IPR001222">
    <property type="entry name" value="Znf_TFIIS"/>
</dbReference>
<dbReference type="Pfam" id="PF01096">
    <property type="entry name" value="Zn_ribbon_TFIIS"/>
    <property type="match status" value="1"/>
</dbReference>
<name>A0A1E7FA93_9STRA</name>
<dbReference type="FunFam" id="2.20.25.10:FF:000005">
    <property type="entry name" value="DNA-directed RNA polymerase subunit"/>
    <property type="match status" value="1"/>
</dbReference>
<dbReference type="Gene3D" id="2.20.25.10">
    <property type="match status" value="1"/>
</dbReference>
<evidence type="ECO:0000313" key="13">
    <source>
        <dbReference type="Proteomes" id="UP000095751"/>
    </source>
</evidence>
<evidence type="ECO:0000256" key="7">
    <source>
        <dbReference type="ARBA" id="ARBA00023242"/>
    </source>
</evidence>
<feature type="binding site" evidence="9">
    <location>
        <position position="74"/>
    </location>
    <ligand>
        <name>Zn(2+)</name>
        <dbReference type="ChEBI" id="CHEBI:29105"/>
        <label>2</label>
    </ligand>
</feature>